<reference evidence="1 2" key="1">
    <citation type="submission" date="2016-12" db="EMBL/GenBank/DDBJ databases">
        <title>Isolation and genomic insights into novel planktonic Zetaproteobacteria from stratified waters of the Chesapeake Bay.</title>
        <authorList>
            <person name="McAllister S.M."/>
            <person name="Kato S."/>
            <person name="Chan C.S."/>
            <person name="Chiu B.K."/>
            <person name="Field E.K."/>
        </authorList>
    </citation>
    <scope>NUCLEOTIDE SEQUENCE [LARGE SCALE GENOMIC DNA]</scope>
    <source>
        <strain evidence="1 2">CP-5</strain>
    </source>
</reference>
<dbReference type="Proteomes" id="UP000231701">
    <property type="component" value="Chromosome"/>
</dbReference>
<evidence type="ECO:0000313" key="2">
    <source>
        <dbReference type="Proteomes" id="UP000231701"/>
    </source>
</evidence>
<proteinExistence type="predicted"/>
<dbReference type="RefSeq" id="WP_100278449.1">
    <property type="nucleotide sequence ID" value="NZ_CP018799.1"/>
</dbReference>
<name>A0A2K8L0W3_MARES</name>
<dbReference type="AlphaFoldDB" id="A0A2K8L0W3"/>
<dbReference type="SUPFAM" id="SSF48371">
    <property type="entry name" value="ARM repeat"/>
    <property type="match status" value="1"/>
</dbReference>
<dbReference type="OrthoDB" id="5289253at2"/>
<keyword evidence="2" id="KW-1185">Reference proteome</keyword>
<sequence length="368" mass="42784">MAKQLKHELGRDAVRRITTALQQVNPLIDSEGFENDAIARLDALELKERVHQIIRVLHQHLPDNYLETITILKNIKEVWNYGDPDDPYSGFAAWPVIDYIGCYGLDEPELSLDALKELTEMFTAEFAIRPFLEHHYNLTFCHLHAWCDSERWHLRRLVSEGTRSRLPWATKVASLIRDPEAVINLLDRLVDDPNPTVRRSVANNINDISKDHPELAIATCLRWQKKLSDDRDWIIRHGMRTLVKQGHSDVFPLLGFTPNPVVTIEAFRVSEQEVVIGDDLEFELELLSHQEDQHFVLDYAIDYQKANGSVSKKVFKLRVCQMYMGERLVIRKSHSFNFISTRKHYPGEHKMRILVNGEEVYSHTIFLK</sequence>
<gene>
    <name evidence="1" type="ORF">Ga0123461_2311</name>
</gene>
<dbReference type="InterPro" id="IPR016024">
    <property type="entry name" value="ARM-type_fold"/>
</dbReference>
<dbReference type="EMBL" id="CP018799">
    <property type="protein sequence ID" value="ATX80712.1"/>
    <property type="molecule type" value="Genomic_DNA"/>
</dbReference>
<organism evidence="1 2">
    <name type="scientific">Mariprofundus aestuarium</name>
    <dbReference type="NCBI Taxonomy" id="1921086"/>
    <lineage>
        <taxon>Bacteria</taxon>
        <taxon>Pseudomonadati</taxon>
        <taxon>Pseudomonadota</taxon>
        <taxon>Candidatius Mariprofundia</taxon>
        <taxon>Mariprofundales</taxon>
        <taxon>Mariprofundaceae</taxon>
        <taxon>Mariprofundus</taxon>
    </lineage>
</organism>
<evidence type="ECO:0000313" key="1">
    <source>
        <dbReference type="EMBL" id="ATX80712.1"/>
    </source>
</evidence>
<dbReference type="Gene3D" id="1.25.40.290">
    <property type="entry name" value="ARM repeat domains"/>
    <property type="match status" value="1"/>
</dbReference>
<dbReference type="KEGG" id="maes:Ga0123461_2311"/>
<accession>A0A2K8L0W3</accession>
<protein>
    <submittedName>
        <fullName evidence="1">3-methyladenine DNA glycosylase AlkC</fullName>
    </submittedName>
</protein>